<protein>
    <submittedName>
        <fullName evidence="5">Dehydrogenases with different specificities (Related to short-chain alcohol dehydrogenases)</fullName>
    </submittedName>
    <submittedName>
        <fullName evidence="4">Short chain dehydrogenase reductase SDR</fullName>
    </submittedName>
</protein>
<dbReference type="PANTHER" id="PTHR24320:SF152">
    <property type="entry name" value="SHORT-CHAIN DEHYDROGENASE_REDUCTASE FAMILY PROTEIN"/>
    <property type="match status" value="1"/>
</dbReference>
<dbReference type="EMBL" id="KX384925">
    <property type="protein sequence ID" value="AOR51862.1"/>
    <property type="molecule type" value="mRNA"/>
</dbReference>
<keyword evidence="2" id="KW-0560">Oxidoreductase</keyword>
<accession>A0A0F7SQ04</accession>
<proteinExistence type="evidence at transcript level"/>
<dbReference type="Pfam" id="PF00106">
    <property type="entry name" value="adh_short"/>
    <property type="match status" value="1"/>
</dbReference>
<reference evidence="5" key="1">
    <citation type="submission" date="2014-08" db="EMBL/GenBank/DDBJ databases">
        <authorList>
            <person name="Sharma Rahul"/>
            <person name="Thines Marco"/>
        </authorList>
    </citation>
    <scope>NUCLEOTIDE SEQUENCE</scope>
</reference>
<dbReference type="GO" id="GO:0016491">
    <property type="term" value="F:oxidoreductase activity"/>
    <property type="evidence" value="ECO:0007669"/>
    <property type="project" value="UniProtKB-KW"/>
</dbReference>
<sequence>MDYTKYTSTILITGGTTGLGEATAYALARANTERSSRTVIVICSRSNGQVADEINKLTGQTDVVYIRLDLSTKQGTKSFVDEYLSQGFPPISCLILNAAIQFVDKVHISPDGYEEMFAVNHLNQAYLFFLLRSQLTTSARIVLIASSTHDPKLKRVPPPNYTTAEAAAHPPTDPALDTQPEGFRRYALSKLCNVLFAYALHHHAQSEGHVGWTVVALDPGVMSTKLYRWAAGIQGVIFRFFLSNPFSRWWFPDFFPVEKVADSVTKLATDQDVGTSGRYYQVIDVKEIESSEQSHDKALQEDLWIWTKKELGIDDPL</sequence>
<evidence type="ECO:0000256" key="1">
    <source>
        <dbReference type="ARBA" id="ARBA00006484"/>
    </source>
</evidence>
<evidence type="ECO:0000313" key="5">
    <source>
        <dbReference type="EMBL" id="CED82193.1"/>
    </source>
</evidence>
<gene>
    <name evidence="4" type="primary">SDR</name>
</gene>
<dbReference type="InterPro" id="IPR002347">
    <property type="entry name" value="SDR_fam"/>
</dbReference>
<dbReference type="InterPro" id="IPR036291">
    <property type="entry name" value="NAD(P)-bd_dom_sf"/>
</dbReference>
<organism evidence="5">
    <name type="scientific">Phaffia rhodozyma</name>
    <name type="common">Yeast</name>
    <name type="synonym">Xanthophyllomyces dendrorhous</name>
    <dbReference type="NCBI Taxonomy" id="264483"/>
    <lineage>
        <taxon>Eukaryota</taxon>
        <taxon>Fungi</taxon>
        <taxon>Dikarya</taxon>
        <taxon>Basidiomycota</taxon>
        <taxon>Agaricomycotina</taxon>
        <taxon>Tremellomycetes</taxon>
        <taxon>Cystofilobasidiales</taxon>
        <taxon>Mrakiaceae</taxon>
        <taxon>Phaffia</taxon>
    </lineage>
</organism>
<evidence type="ECO:0000256" key="3">
    <source>
        <dbReference type="SAM" id="MobiDB-lite"/>
    </source>
</evidence>
<evidence type="ECO:0000313" key="4">
    <source>
        <dbReference type="EMBL" id="AOR51862.1"/>
    </source>
</evidence>
<reference evidence="4" key="2">
    <citation type="journal article" date="2016" name="PLoS ONE">
        <title>The Involvement of Mig1 from Xanthophyllomyces dendrorhous in Catabolic Repression: An Active Mechanism Contributing to the Regulation of Carotenoid Production.</title>
        <authorList>
            <person name="Alcaino J."/>
            <person name="Bravo N."/>
            <person name="Cordova P."/>
            <person name="Marcoleta A.E."/>
            <person name="Contreras G."/>
            <person name="Barahona S."/>
            <person name="Sepulveda D."/>
            <person name="Fernandez-Lobato M."/>
            <person name="Baeza M."/>
            <person name="Cifuentes V."/>
        </authorList>
    </citation>
    <scope>NUCLEOTIDE SEQUENCE</scope>
    <source>
        <strain evidence="4">UCD 67-385</strain>
    </source>
</reference>
<dbReference type="PRINTS" id="PR00081">
    <property type="entry name" value="GDHRDH"/>
</dbReference>
<dbReference type="EMBL" id="LN483124">
    <property type="protein sequence ID" value="CED82193.1"/>
    <property type="molecule type" value="Genomic_DNA"/>
</dbReference>
<dbReference type="SUPFAM" id="SSF51735">
    <property type="entry name" value="NAD(P)-binding Rossmann-fold domains"/>
    <property type="match status" value="1"/>
</dbReference>
<evidence type="ECO:0000256" key="2">
    <source>
        <dbReference type="ARBA" id="ARBA00023002"/>
    </source>
</evidence>
<dbReference type="Gene3D" id="3.40.50.720">
    <property type="entry name" value="NAD(P)-binding Rossmann-like Domain"/>
    <property type="match status" value="1"/>
</dbReference>
<feature type="region of interest" description="Disordered" evidence="3">
    <location>
        <begin position="155"/>
        <end position="174"/>
    </location>
</feature>
<dbReference type="AlphaFoldDB" id="A0A0F7SQ04"/>
<name>A0A0F7SQ04_PHARH</name>
<comment type="similarity">
    <text evidence="1">Belongs to the short-chain dehydrogenases/reductases (SDR) family.</text>
</comment>
<dbReference type="PANTHER" id="PTHR24320">
    <property type="entry name" value="RETINOL DEHYDROGENASE"/>
    <property type="match status" value="1"/>
</dbReference>